<dbReference type="EMBL" id="JBIBSM010000025">
    <property type="protein sequence ID" value="MFF8280791.1"/>
    <property type="molecule type" value="Genomic_DNA"/>
</dbReference>
<evidence type="ECO:0000256" key="1">
    <source>
        <dbReference type="ARBA" id="ARBA00004431"/>
    </source>
</evidence>
<gene>
    <name evidence="7" type="ORF">ACF05T_32805</name>
</gene>
<dbReference type="RefSeq" id="WP_391937571.1">
    <property type="nucleotide sequence ID" value="NZ_JBIBSM010000025.1"/>
</dbReference>
<dbReference type="Pfam" id="PF04686">
    <property type="entry name" value="SsgA"/>
    <property type="match status" value="1"/>
</dbReference>
<evidence type="ECO:0000256" key="3">
    <source>
        <dbReference type="ARBA" id="ARBA00022618"/>
    </source>
</evidence>
<dbReference type="InterPro" id="IPR038658">
    <property type="entry name" value="SsgB_sf"/>
</dbReference>
<keyword evidence="5" id="KW-0717">Septation</keyword>
<comment type="caution">
    <text evidence="7">The sequence shown here is derived from an EMBL/GenBank/DDBJ whole genome shotgun (WGS) entry which is preliminary data.</text>
</comment>
<evidence type="ECO:0000256" key="5">
    <source>
        <dbReference type="ARBA" id="ARBA00023210"/>
    </source>
</evidence>
<protein>
    <submittedName>
        <fullName evidence="7">SsgA family sporulation/cell division regulator</fullName>
    </submittedName>
</protein>
<name>A0ABW6YLM3_9ACTN</name>
<comment type="subcellular location">
    <subcellularLocation>
        <location evidence="1">Cell septum</location>
    </subcellularLocation>
</comment>
<keyword evidence="3" id="KW-0132">Cell division</keyword>
<keyword evidence="6" id="KW-0131">Cell cycle</keyword>
<evidence type="ECO:0000313" key="7">
    <source>
        <dbReference type="EMBL" id="MFF8280791.1"/>
    </source>
</evidence>
<proteinExistence type="inferred from homology"/>
<comment type="similarity">
    <text evidence="2">Belongs to the SsgA family.</text>
</comment>
<dbReference type="InterPro" id="IPR006776">
    <property type="entry name" value="SsgB"/>
</dbReference>
<evidence type="ECO:0000256" key="4">
    <source>
        <dbReference type="ARBA" id="ARBA00022969"/>
    </source>
</evidence>
<accession>A0ABW6YLM3</accession>
<evidence type="ECO:0000256" key="6">
    <source>
        <dbReference type="ARBA" id="ARBA00023306"/>
    </source>
</evidence>
<keyword evidence="8" id="KW-1185">Reference proteome</keyword>
<sequence length="121" mass="13141">MQPAADDHAVEDHAKGRIITDAPLSRAVPVALRYDPGAAPATVRFVFPGNIEWSFPRALLETGMRAPARRGDVGIWPCGRVQTIVEFHTPDGVAVVQFDSTALVRFLRHTYAVTASSSSTR</sequence>
<keyword evidence="4" id="KW-0749">Sporulation</keyword>
<dbReference type="Proteomes" id="UP001603013">
    <property type="component" value="Unassembled WGS sequence"/>
</dbReference>
<evidence type="ECO:0000256" key="2">
    <source>
        <dbReference type="ARBA" id="ARBA00009323"/>
    </source>
</evidence>
<dbReference type="Gene3D" id="2.30.31.20">
    <property type="entry name" value="Sporulation-specific cell division protein SsgB"/>
    <property type="match status" value="1"/>
</dbReference>
<organism evidence="7 8">
    <name type="scientific">Streptomyces lateritius</name>
    <dbReference type="NCBI Taxonomy" id="67313"/>
    <lineage>
        <taxon>Bacteria</taxon>
        <taxon>Bacillati</taxon>
        <taxon>Actinomycetota</taxon>
        <taxon>Actinomycetes</taxon>
        <taxon>Kitasatosporales</taxon>
        <taxon>Streptomycetaceae</taxon>
        <taxon>Streptomyces</taxon>
    </lineage>
</organism>
<reference evidence="7 8" key="1">
    <citation type="submission" date="2024-10" db="EMBL/GenBank/DDBJ databases">
        <title>The Natural Products Discovery Center: Release of the First 8490 Sequenced Strains for Exploring Actinobacteria Biosynthetic Diversity.</title>
        <authorList>
            <person name="Kalkreuter E."/>
            <person name="Kautsar S.A."/>
            <person name="Yang D."/>
            <person name="Bader C.D."/>
            <person name="Teijaro C.N."/>
            <person name="Fluegel L."/>
            <person name="Davis C.M."/>
            <person name="Simpson J.R."/>
            <person name="Lauterbach L."/>
            <person name="Steele A.D."/>
            <person name="Gui C."/>
            <person name="Meng S."/>
            <person name="Li G."/>
            <person name="Viehrig K."/>
            <person name="Ye F."/>
            <person name="Su P."/>
            <person name="Kiefer A.F."/>
            <person name="Nichols A."/>
            <person name="Cepeda A.J."/>
            <person name="Yan W."/>
            <person name="Fan B."/>
            <person name="Jiang Y."/>
            <person name="Adhikari A."/>
            <person name="Zheng C.-J."/>
            <person name="Schuster L."/>
            <person name="Cowan T.M."/>
            <person name="Smanski M.J."/>
            <person name="Chevrette M.G."/>
            <person name="De Carvalho L.P.S."/>
            <person name="Shen B."/>
        </authorList>
    </citation>
    <scope>NUCLEOTIDE SEQUENCE [LARGE SCALE GENOMIC DNA]</scope>
    <source>
        <strain evidence="7 8">NPDC015755</strain>
    </source>
</reference>
<evidence type="ECO:0000313" key="8">
    <source>
        <dbReference type="Proteomes" id="UP001603013"/>
    </source>
</evidence>